<dbReference type="PROSITE" id="PS51898">
    <property type="entry name" value="TYR_RECOMBINASE"/>
    <property type="match status" value="1"/>
</dbReference>
<keyword evidence="5" id="KW-0175">Coiled coil</keyword>
<dbReference type="SUPFAM" id="SSF56349">
    <property type="entry name" value="DNA breaking-rejoining enzymes"/>
    <property type="match status" value="1"/>
</dbReference>
<evidence type="ECO:0000313" key="8">
    <source>
        <dbReference type="EMBL" id="REE28441.1"/>
    </source>
</evidence>
<evidence type="ECO:0000256" key="4">
    <source>
        <dbReference type="PROSITE-ProRule" id="PRU01248"/>
    </source>
</evidence>
<accession>A0A371ND56</accession>
<keyword evidence="9" id="KW-1185">Reference proteome</keyword>
<dbReference type="PANTHER" id="PTHR30349:SF41">
    <property type="entry name" value="INTEGRASE_RECOMBINASE PROTEIN MJ0367-RELATED"/>
    <property type="match status" value="1"/>
</dbReference>
<dbReference type="InterPro" id="IPR010998">
    <property type="entry name" value="Integrase_recombinase_N"/>
</dbReference>
<gene>
    <name evidence="8" type="ORF">C7452_0452</name>
</gene>
<dbReference type="InterPro" id="IPR044068">
    <property type="entry name" value="CB"/>
</dbReference>
<name>A0A371ND56_9EURY</name>
<feature type="domain" description="Core-binding (CB)" evidence="7">
    <location>
        <begin position="1"/>
        <end position="101"/>
    </location>
</feature>
<comment type="caution">
    <text evidence="8">The sequence shown here is derived from an EMBL/GenBank/DDBJ whole genome shotgun (WGS) entry which is preliminary data.</text>
</comment>
<evidence type="ECO:0000259" key="6">
    <source>
        <dbReference type="PROSITE" id="PS51898"/>
    </source>
</evidence>
<dbReference type="PANTHER" id="PTHR30349">
    <property type="entry name" value="PHAGE INTEGRASE-RELATED"/>
    <property type="match status" value="1"/>
</dbReference>
<dbReference type="GO" id="GO:0015074">
    <property type="term" value="P:DNA integration"/>
    <property type="evidence" value="ECO:0007669"/>
    <property type="project" value="UniProtKB-KW"/>
</dbReference>
<keyword evidence="3" id="KW-0233">DNA recombination</keyword>
<evidence type="ECO:0000256" key="2">
    <source>
        <dbReference type="ARBA" id="ARBA00023125"/>
    </source>
</evidence>
<dbReference type="InterPro" id="IPR002104">
    <property type="entry name" value="Integrase_catalytic"/>
</dbReference>
<dbReference type="Gene3D" id="1.10.150.130">
    <property type="match status" value="1"/>
</dbReference>
<evidence type="ECO:0000256" key="1">
    <source>
        <dbReference type="ARBA" id="ARBA00022908"/>
    </source>
</evidence>
<evidence type="ECO:0000259" key="7">
    <source>
        <dbReference type="PROSITE" id="PS51900"/>
    </source>
</evidence>
<dbReference type="CDD" id="cd00397">
    <property type="entry name" value="DNA_BRE_C"/>
    <property type="match status" value="1"/>
</dbReference>
<dbReference type="PROSITE" id="PS51900">
    <property type="entry name" value="CB"/>
    <property type="match status" value="1"/>
</dbReference>
<dbReference type="RefSeq" id="WP_115892087.1">
    <property type="nucleotide sequence ID" value="NZ_QREL01000001.1"/>
</dbReference>
<organism evidence="8 9">
    <name type="scientific">Methanothermobacter defluvii</name>
    <dbReference type="NCBI Taxonomy" id="49339"/>
    <lineage>
        <taxon>Archaea</taxon>
        <taxon>Methanobacteriati</taxon>
        <taxon>Methanobacteriota</taxon>
        <taxon>Methanomada group</taxon>
        <taxon>Methanobacteria</taxon>
        <taxon>Methanobacteriales</taxon>
        <taxon>Methanobacteriaceae</taxon>
        <taxon>Methanothermobacter</taxon>
    </lineage>
</organism>
<dbReference type="GO" id="GO:0003677">
    <property type="term" value="F:DNA binding"/>
    <property type="evidence" value="ECO:0007669"/>
    <property type="project" value="UniProtKB-UniRule"/>
</dbReference>
<keyword evidence="2 4" id="KW-0238">DNA-binding</keyword>
<dbReference type="GeneID" id="301442654"/>
<dbReference type="InterPro" id="IPR013762">
    <property type="entry name" value="Integrase-like_cat_sf"/>
</dbReference>
<keyword evidence="1" id="KW-0229">DNA integration</keyword>
<feature type="coiled-coil region" evidence="5">
    <location>
        <begin position="356"/>
        <end position="383"/>
    </location>
</feature>
<protein>
    <submittedName>
        <fullName evidence="8">Site-specific recombinase XerD</fullName>
    </submittedName>
</protein>
<dbReference type="Gene3D" id="1.10.443.10">
    <property type="entry name" value="Intergrase catalytic core"/>
    <property type="match status" value="1"/>
</dbReference>
<dbReference type="AlphaFoldDB" id="A0A371ND56"/>
<sequence length="396" mass="46917">MKFGDSDQIVFETWVLRQGLEKSTFKTYLQCLRKYCEVTGMTPAELITEAEEEEESGIRMRNRRINLHLLKFRRALEEENKAPSTINLYYYAIRSFYDAMDITLPKIRQPSGDICLEQNYGRLITRKELRTLVSMAPPREKALIYLMALSGMAQAEARRITIRKFLEAAGNAIGRELNTVEDLFEAEEDLMDEIITMDIVRKKVNYRYMTFIPPEATKEIINYLKERMYGRNEKIRIRDYDRALFVKTNGEDIDRDVIVTNFRRIGLEAGFKKKDGAYSFWRAHALRKYFISTIINKIGDKVLADFLAGHKISDVDRAYWYMDPEDLKRRYMKALPYLSIDGVEVRTIEDRDYRRLREVEKIYNQMKDEIQKTEKLIQLFRDHPEFREILSKRTSS</sequence>
<dbReference type="InterPro" id="IPR011010">
    <property type="entry name" value="DNA_brk_join_enz"/>
</dbReference>
<proteinExistence type="predicted"/>
<evidence type="ECO:0000256" key="3">
    <source>
        <dbReference type="ARBA" id="ARBA00023172"/>
    </source>
</evidence>
<evidence type="ECO:0000313" key="9">
    <source>
        <dbReference type="Proteomes" id="UP000256864"/>
    </source>
</evidence>
<dbReference type="GO" id="GO:0006310">
    <property type="term" value="P:DNA recombination"/>
    <property type="evidence" value="ECO:0007669"/>
    <property type="project" value="UniProtKB-KW"/>
</dbReference>
<dbReference type="EMBL" id="QREL01000001">
    <property type="protein sequence ID" value="REE28441.1"/>
    <property type="molecule type" value="Genomic_DNA"/>
</dbReference>
<dbReference type="Proteomes" id="UP000256864">
    <property type="component" value="Unassembled WGS sequence"/>
</dbReference>
<reference evidence="8 9" key="1">
    <citation type="submission" date="2018-07" db="EMBL/GenBank/DDBJ databases">
        <title>Genomic Encyclopedia of Type Strains, Phase IV (KMG-IV): sequencing the most valuable type-strain genomes for metagenomic binning, comparative biology and taxonomic classification.</title>
        <authorList>
            <person name="Goeker M."/>
        </authorList>
    </citation>
    <scope>NUCLEOTIDE SEQUENCE [LARGE SCALE GENOMIC DNA]</scope>
    <source>
        <strain evidence="8 9">DSM 7466</strain>
    </source>
</reference>
<evidence type="ECO:0000256" key="5">
    <source>
        <dbReference type="SAM" id="Coils"/>
    </source>
</evidence>
<feature type="domain" description="Tyr recombinase" evidence="6">
    <location>
        <begin position="119"/>
        <end position="332"/>
    </location>
</feature>
<dbReference type="InterPro" id="IPR050090">
    <property type="entry name" value="Tyrosine_recombinase_XerCD"/>
</dbReference>